<protein>
    <recommendedName>
        <fullName evidence="2">Rho termination factor N-terminal domain-containing protein</fullName>
    </recommendedName>
</protein>
<comment type="caution">
    <text evidence="1">The sequence shown here is derived from an EMBL/GenBank/DDBJ whole genome shotgun (WGS) entry which is preliminary data.</text>
</comment>
<evidence type="ECO:0008006" key="2">
    <source>
        <dbReference type="Google" id="ProtNLM"/>
    </source>
</evidence>
<name>X1BMV3_9ZZZZ</name>
<evidence type="ECO:0000313" key="1">
    <source>
        <dbReference type="EMBL" id="GAG97269.1"/>
    </source>
</evidence>
<reference evidence="1" key="1">
    <citation type="journal article" date="2014" name="Front. Microbiol.">
        <title>High frequency of phylogenetically diverse reductive dehalogenase-homologous genes in deep subseafloor sedimentary metagenomes.</title>
        <authorList>
            <person name="Kawai M."/>
            <person name="Futagami T."/>
            <person name="Toyoda A."/>
            <person name="Takaki Y."/>
            <person name="Nishi S."/>
            <person name="Hori S."/>
            <person name="Arai W."/>
            <person name="Tsubouchi T."/>
            <person name="Morono Y."/>
            <person name="Uchiyama I."/>
            <person name="Ito T."/>
            <person name="Fujiyama A."/>
            <person name="Inagaki F."/>
            <person name="Takami H."/>
        </authorList>
    </citation>
    <scope>NUCLEOTIDE SEQUENCE</scope>
    <source>
        <strain evidence="1">Expedition CK06-06</strain>
    </source>
</reference>
<sequence length="56" mass="6133">MPATKTKKKTVKMPEIKRKAKRLGVSAGKMKKAELIHSIQEAEGCTPCFGRSNGEC</sequence>
<gene>
    <name evidence="1" type="ORF">S01H4_49167</name>
</gene>
<proteinExistence type="predicted"/>
<dbReference type="AlphaFoldDB" id="X1BMV3"/>
<accession>X1BMV3</accession>
<dbReference type="EMBL" id="BART01027785">
    <property type="protein sequence ID" value="GAG97269.1"/>
    <property type="molecule type" value="Genomic_DNA"/>
</dbReference>
<feature type="non-terminal residue" evidence="1">
    <location>
        <position position="56"/>
    </location>
</feature>
<organism evidence="1">
    <name type="scientific">marine sediment metagenome</name>
    <dbReference type="NCBI Taxonomy" id="412755"/>
    <lineage>
        <taxon>unclassified sequences</taxon>
        <taxon>metagenomes</taxon>
        <taxon>ecological metagenomes</taxon>
    </lineage>
</organism>